<dbReference type="AlphaFoldDB" id="A0A4Q0ZIC6"/>
<dbReference type="Gene3D" id="3.30.1330.40">
    <property type="entry name" value="RutC-like"/>
    <property type="match status" value="1"/>
</dbReference>
<dbReference type="Pfam" id="PF01042">
    <property type="entry name" value="Ribonuc_L-PSP"/>
    <property type="match status" value="1"/>
</dbReference>
<dbReference type="PANTHER" id="PTHR47328:SF1">
    <property type="entry name" value="RUTC FAMILY PROTEIN YOAB"/>
    <property type="match status" value="1"/>
</dbReference>
<organism evidence="1 2">
    <name type="scientific">Arcobacter cloacae</name>
    <dbReference type="NCBI Taxonomy" id="1054034"/>
    <lineage>
        <taxon>Bacteria</taxon>
        <taxon>Pseudomonadati</taxon>
        <taxon>Campylobacterota</taxon>
        <taxon>Epsilonproteobacteria</taxon>
        <taxon>Campylobacterales</taxon>
        <taxon>Arcobacteraceae</taxon>
        <taxon>Arcobacter</taxon>
    </lineage>
</organism>
<proteinExistence type="predicted"/>
<name>A0A4Q0ZIC6_9BACT</name>
<comment type="caution">
    <text evidence="1">The sequence shown here is derived from an EMBL/GenBank/DDBJ whole genome shotgun (WGS) entry which is preliminary data.</text>
</comment>
<protein>
    <recommendedName>
        <fullName evidence="3">RidA/YjgF/YER057c/UK114 family protein</fullName>
    </recommendedName>
</protein>
<evidence type="ECO:0000313" key="1">
    <source>
        <dbReference type="EMBL" id="RXJ83278.1"/>
    </source>
</evidence>
<sequence length="116" mass="13257">MITRKIVGSRMSKIVEHNGVIYFAGIVPNDKTLDVKGQTLDVLNIAKELFEQANTDKENILRAEIYLKDIDRDFTDFNEIWDNWVSKENPPARACVQASMSTPQTLVEIIFTNVKK</sequence>
<accession>A0A4Q0ZIC6</accession>
<evidence type="ECO:0008006" key="3">
    <source>
        <dbReference type="Google" id="ProtNLM"/>
    </source>
</evidence>
<gene>
    <name evidence="1" type="ORF">CRU90_10220</name>
</gene>
<reference evidence="1 2" key="1">
    <citation type="submission" date="2017-10" db="EMBL/GenBank/DDBJ databases">
        <title>Genomics of the genus Arcobacter.</title>
        <authorList>
            <person name="Perez-Cataluna A."/>
            <person name="Figueras M.J."/>
        </authorList>
    </citation>
    <scope>NUCLEOTIDE SEQUENCE [LARGE SCALE GENOMIC DNA]</scope>
    <source>
        <strain evidence="1 2">F26</strain>
    </source>
</reference>
<dbReference type="RefSeq" id="WP_128987184.1">
    <property type="nucleotide sequence ID" value="NZ_PDJZ01000013.1"/>
</dbReference>
<dbReference type="OrthoDB" id="9808943at2"/>
<dbReference type="InterPro" id="IPR006175">
    <property type="entry name" value="YjgF/YER057c/UK114"/>
</dbReference>
<dbReference type="InterPro" id="IPR035959">
    <property type="entry name" value="RutC-like_sf"/>
</dbReference>
<dbReference type="CDD" id="cd06150">
    <property type="entry name" value="YjgF_YER057c_UK114_like_2"/>
    <property type="match status" value="1"/>
</dbReference>
<dbReference type="SUPFAM" id="SSF55298">
    <property type="entry name" value="YjgF-like"/>
    <property type="match status" value="1"/>
</dbReference>
<dbReference type="PANTHER" id="PTHR47328">
    <property type="match status" value="1"/>
</dbReference>
<dbReference type="EMBL" id="PDJZ01000013">
    <property type="protein sequence ID" value="RXJ83278.1"/>
    <property type="molecule type" value="Genomic_DNA"/>
</dbReference>
<dbReference type="InterPro" id="IPR035709">
    <property type="entry name" value="YoaB-like"/>
</dbReference>
<evidence type="ECO:0000313" key="2">
    <source>
        <dbReference type="Proteomes" id="UP000290870"/>
    </source>
</evidence>
<dbReference type="Proteomes" id="UP000290870">
    <property type="component" value="Unassembled WGS sequence"/>
</dbReference>